<organism evidence="1 2">
    <name type="scientific">Enterococcus lactis</name>
    <dbReference type="NCBI Taxonomy" id="357441"/>
    <lineage>
        <taxon>Bacteria</taxon>
        <taxon>Bacillati</taxon>
        <taxon>Bacillota</taxon>
        <taxon>Bacilli</taxon>
        <taxon>Lactobacillales</taxon>
        <taxon>Enterococcaceae</taxon>
        <taxon>Enterococcus</taxon>
    </lineage>
</organism>
<dbReference type="Proteomes" id="UP001238215">
    <property type="component" value="Unassembled WGS sequence"/>
</dbReference>
<sequence>MAKYQDIADEIKQKILHEEYEVNTTIPSEFKLQE</sequence>
<dbReference type="RefSeq" id="WP_306403268.1">
    <property type="nucleotide sequence ID" value="NZ_JAVBZS010000068.1"/>
</dbReference>
<comment type="caution">
    <text evidence="1">The sequence shown here is derived from an EMBL/GenBank/DDBJ whole genome shotgun (WGS) entry which is preliminary data.</text>
</comment>
<feature type="non-terminal residue" evidence="1">
    <location>
        <position position="34"/>
    </location>
</feature>
<gene>
    <name evidence="1" type="ORF">RAN64_13100</name>
</gene>
<dbReference type="AlphaFoldDB" id="A0AAJ1SLY6"/>
<dbReference type="Gene3D" id="1.10.10.10">
    <property type="entry name" value="Winged helix-like DNA-binding domain superfamily/Winged helix DNA-binding domain"/>
    <property type="match status" value="1"/>
</dbReference>
<evidence type="ECO:0000313" key="2">
    <source>
        <dbReference type="Proteomes" id="UP001238215"/>
    </source>
</evidence>
<dbReference type="InterPro" id="IPR036388">
    <property type="entry name" value="WH-like_DNA-bd_sf"/>
</dbReference>
<name>A0AAJ1SLY6_9ENTE</name>
<evidence type="ECO:0000313" key="1">
    <source>
        <dbReference type="EMBL" id="MDP8590920.1"/>
    </source>
</evidence>
<keyword evidence="2" id="KW-1185">Reference proteome</keyword>
<reference evidence="1 2" key="1">
    <citation type="submission" date="2023-08" db="EMBL/GenBank/DDBJ databases">
        <title>Whole genome sequencing of Enterococcus.</title>
        <authorList>
            <person name="Kaptchouang Tchatchouang C.D."/>
            <person name="Ateba C.N."/>
        </authorList>
    </citation>
    <scope>NUCLEOTIDE SEQUENCE [LARGE SCALE GENOMIC DNA]</scope>
    <source>
        <strain evidence="1 2">ENT3_CNKT_NWU</strain>
    </source>
</reference>
<accession>A0AAJ1SLY6</accession>
<dbReference type="EMBL" id="JAVBZS010000068">
    <property type="protein sequence ID" value="MDP8590920.1"/>
    <property type="molecule type" value="Genomic_DNA"/>
</dbReference>
<protein>
    <submittedName>
        <fullName evidence="1">GntR family transcriptional regulator</fullName>
    </submittedName>
</protein>
<proteinExistence type="predicted"/>